<dbReference type="RefSeq" id="WP_006824676.1">
    <property type="nucleotide sequence ID" value="NZ_AOIL01000013.1"/>
</dbReference>
<evidence type="ECO:0000313" key="2">
    <source>
        <dbReference type="EMBL" id="ELY95428.1"/>
    </source>
</evidence>
<gene>
    <name evidence="2" type="ORF">C484_04035</name>
</gene>
<evidence type="ECO:0000313" key="3">
    <source>
        <dbReference type="Proteomes" id="UP000011648"/>
    </source>
</evidence>
<dbReference type="EMBL" id="AOIL01000013">
    <property type="protein sequence ID" value="ELY95428.1"/>
    <property type="molecule type" value="Genomic_DNA"/>
</dbReference>
<reference evidence="2 3" key="1">
    <citation type="journal article" date="2014" name="PLoS Genet.">
        <title>Phylogenetically driven sequencing of extremely halophilic archaea reveals strategies for static and dynamic osmo-response.</title>
        <authorList>
            <person name="Becker E.A."/>
            <person name="Seitzer P.M."/>
            <person name="Tritt A."/>
            <person name="Larsen D."/>
            <person name="Krusor M."/>
            <person name="Yao A.I."/>
            <person name="Wu D."/>
            <person name="Madern D."/>
            <person name="Eisen J.A."/>
            <person name="Darling A.E."/>
            <person name="Facciotti M.T."/>
        </authorList>
    </citation>
    <scope>NUCLEOTIDE SEQUENCE [LARGE SCALE GENOMIC DNA]</scope>
    <source>
        <strain evidence="2 3">DSM 12281</strain>
    </source>
</reference>
<accession>M0ADK3</accession>
<proteinExistence type="predicted"/>
<dbReference type="PATRIC" id="fig|1230458.4.peg.813"/>
<keyword evidence="3" id="KW-1185">Reference proteome</keyword>
<dbReference type="Proteomes" id="UP000011648">
    <property type="component" value="Unassembled WGS sequence"/>
</dbReference>
<dbReference type="PROSITE" id="PS51257">
    <property type="entry name" value="PROKAR_LIPOPROTEIN"/>
    <property type="match status" value="1"/>
</dbReference>
<organism evidence="2 3">
    <name type="scientific">Natrialba taiwanensis DSM 12281</name>
    <dbReference type="NCBI Taxonomy" id="1230458"/>
    <lineage>
        <taxon>Archaea</taxon>
        <taxon>Methanobacteriati</taxon>
        <taxon>Methanobacteriota</taxon>
        <taxon>Stenosarchaea group</taxon>
        <taxon>Halobacteria</taxon>
        <taxon>Halobacteriales</taxon>
        <taxon>Natrialbaceae</taxon>
        <taxon>Natrialba</taxon>
    </lineage>
</organism>
<dbReference type="OrthoDB" id="187751at2157"/>
<feature type="region of interest" description="Disordered" evidence="1">
    <location>
        <begin position="161"/>
        <end position="221"/>
    </location>
</feature>
<evidence type="ECO:0000256" key="1">
    <source>
        <dbReference type="SAM" id="MobiDB-lite"/>
    </source>
</evidence>
<dbReference type="AlphaFoldDB" id="M0ADK3"/>
<comment type="caution">
    <text evidence="2">The sequence shown here is derived from an EMBL/GenBank/DDBJ whole genome shotgun (WGS) entry which is preliminary data.</text>
</comment>
<feature type="compositionally biased region" description="Acidic residues" evidence="1">
    <location>
        <begin position="177"/>
        <end position="193"/>
    </location>
</feature>
<feature type="compositionally biased region" description="Low complexity" evidence="1">
    <location>
        <begin position="161"/>
        <end position="176"/>
    </location>
</feature>
<protein>
    <submittedName>
        <fullName evidence="2">Uncharacterized protein</fullName>
    </submittedName>
</protein>
<name>M0ADK3_9EURY</name>
<sequence length="221" mass="23638">MTDFTTRRRVLQLTGVGATTSLAGCSQFDMLQNESDGDSEFELETGMEPDIDPADGITASVQPAREDLVALEQEVRDEAGEDATRQELETLYQQRQTELFQERSAEFESAMLEDDDVSLEAAVAEQGAFLVDGPDDRLVELLRAEEVDALLPGSEYELVLQQAQGQGANGTGNESASDGDSDGESGNDGESGGENESTTGTDSETDEESESDGETNSNSSE</sequence>
<feature type="compositionally biased region" description="Acidic residues" evidence="1">
    <location>
        <begin position="203"/>
        <end position="213"/>
    </location>
</feature>